<accession>A0A941DJZ7</accession>
<dbReference type="Proteomes" id="UP000680067">
    <property type="component" value="Unassembled WGS sequence"/>
</dbReference>
<protein>
    <submittedName>
        <fullName evidence="1">Uncharacterized protein</fullName>
    </submittedName>
</protein>
<proteinExistence type="predicted"/>
<reference evidence="1" key="1">
    <citation type="submission" date="2021-04" db="EMBL/GenBank/DDBJ databases">
        <title>novel species isolated from subtropical streams in China.</title>
        <authorList>
            <person name="Lu H."/>
        </authorList>
    </citation>
    <scope>NUCLEOTIDE SEQUENCE</scope>
    <source>
        <strain evidence="1">LFS511W</strain>
    </source>
</reference>
<dbReference type="RefSeq" id="WP_212686337.1">
    <property type="nucleotide sequence ID" value="NZ_JAGSPN010000001.1"/>
</dbReference>
<evidence type="ECO:0000313" key="2">
    <source>
        <dbReference type="Proteomes" id="UP000680067"/>
    </source>
</evidence>
<evidence type="ECO:0000313" key="1">
    <source>
        <dbReference type="EMBL" id="MBR7780994.1"/>
    </source>
</evidence>
<name>A0A941DJZ7_9BURK</name>
<gene>
    <name evidence="1" type="ORF">KDM89_02475</name>
</gene>
<organism evidence="1 2">
    <name type="scientific">Undibacterium luofuense</name>
    <dbReference type="NCBI Taxonomy" id="2828733"/>
    <lineage>
        <taxon>Bacteria</taxon>
        <taxon>Pseudomonadati</taxon>
        <taxon>Pseudomonadota</taxon>
        <taxon>Betaproteobacteria</taxon>
        <taxon>Burkholderiales</taxon>
        <taxon>Oxalobacteraceae</taxon>
        <taxon>Undibacterium</taxon>
    </lineage>
</organism>
<dbReference type="AlphaFoldDB" id="A0A941DJZ7"/>
<comment type="caution">
    <text evidence="1">The sequence shown here is derived from an EMBL/GenBank/DDBJ whole genome shotgun (WGS) entry which is preliminary data.</text>
</comment>
<keyword evidence="2" id="KW-1185">Reference proteome</keyword>
<sequence>MSGFPELDTLLSSDEDIYYDTDSFLDAEELIAGLSEEDIPSLVDAWRNRDDSWCDRFSQASAAIKQPVLQKLIIAAITSNHKISPTLSLINRLPKQAEQSAFYQSVLEYVERLWREQPHFHHKIQMCSWSCGLSGRLLKRLNFKSWKEAGL</sequence>
<dbReference type="EMBL" id="JAGSPN010000001">
    <property type="protein sequence ID" value="MBR7780994.1"/>
    <property type="molecule type" value="Genomic_DNA"/>
</dbReference>